<gene>
    <name evidence="2" type="ORF">PPSIR1_25361</name>
</gene>
<keyword evidence="1" id="KW-0812">Transmembrane</keyword>
<accession>A6FZ86</accession>
<dbReference type="AlphaFoldDB" id="A6FZ86"/>
<reference evidence="2 3" key="1">
    <citation type="submission" date="2007-06" db="EMBL/GenBank/DDBJ databases">
        <authorList>
            <person name="Shimkets L."/>
            <person name="Ferriera S."/>
            <person name="Johnson J."/>
            <person name="Kravitz S."/>
            <person name="Beeson K."/>
            <person name="Sutton G."/>
            <person name="Rogers Y.-H."/>
            <person name="Friedman R."/>
            <person name="Frazier M."/>
            <person name="Venter J.C."/>
        </authorList>
    </citation>
    <scope>NUCLEOTIDE SEQUENCE [LARGE SCALE GENOMIC DNA]</scope>
    <source>
        <strain evidence="2 3">SIR-1</strain>
    </source>
</reference>
<evidence type="ECO:0000313" key="2">
    <source>
        <dbReference type="EMBL" id="EDM80970.1"/>
    </source>
</evidence>
<dbReference type="OrthoDB" id="9859465at2"/>
<evidence type="ECO:0008006" key="4">
    <source>
        <dbReference type="Google" id="ProtNLM"/>
    </source>
</evidence>
<dbReference type="EMBL" id="ABCS01000006">
    <property type="protein sequence ID" value="EDM80970.1"/>
    <property type="molecule type" value="Genomic_DNA"/>
</dbReference>
<proteinExistence type="predicted"/>
<protein>
    <recommendedName>
        <fullName evidence="4">DUF1269 domain-containing protein</fullName>
    </recommendedName>
</protein>
<dbReference type="Proteomes" id="UP000005801">
    <property type="component" value="Unassembled WGS sequence"/>
</dbReference>
<keyword evidence="1" id="KW-1133">Transmembrane helix</keyword>
<keyword evidence="3" id="KW-1185">Reference proteome</keyword>
<name>A6FZ86_9BACT</name>
<keyword evidence="1" id="KW-0472">Membrane</keyword>
<evidence type="ECO:0000256" key="1">
    <source>
        <dbReference type="SAM" id="Phobius"/>
    </source>
</evidence>
<comment type="caution">
    <text evidence="2">The sequence shown here is derived from an EMBL/GenBank/DDBJ whole genome shotgun (WGS) entry which is preliminary data.</text>
</comment>
<evidence type="ECO:0000313" key="3">
    <source>
        <dbReference type="Proteomes" id="UP000005801"/>
    </source>
</evidence>
<dbReference type="RefSeq" id="WP_006969785.1">
    <property type="nucleotide sequence ID" value="NZ_ABCS01000006.1"/>
</dbReference>
<feature type="transmembrane region" description="Helical" evidence="1">
    <location>
        <begin position="49"/>
        <end position="69"/>
    </location>
</feature>
<sequence length="151" mass="15881">MFEDQQAADQAITAVEQEFGSRELSAFVHTDGLRDEDIQMRGTSALRGAINGALLVGIAGAVIGGLILIPNAELSVGWTEWVFMSIGGTIFGVTAGAVAGASESRDEIRTMANAMDEGQVLVTMEVSSEFSGTQAILDFMTRHGALEVQTA</sequence>
<organism evidence="2 3">
    <name type="scientific">Plesiocystis pacifica SIR-1</name>
    <dbReference type="NCBI Taxonomy" id="391625"/>
    <lineage>
        <taxon>Bacteria</taxon>
        <taxon>Pseudomonadati</taxon>
        <taxon>Myxococcota</taxon>
        <taxon>Polyangia</taxon>
        <taxon>Nannocystales</taxon>
        <taxon>Nannocystaceae</taxon>
        <taxon>Plesiocystis</taxon>
    </lineage>
</organism>
<feature type="transmembrane region" description="Helical" evidence="1">
    <location>
        <begin position="81"/>
        <end position="101"/>
    </location>
</feature>